<comment type="caution">
    <text evidence="1">The sequence shown here is derived from an EMBL/GenBank/DDBJ whole genome shotgun (WGS) entry which is preliminary data.</text>
</comment>
<organism evidence="1 2">
    <name type="scientific">Pseudoalteromonas phenolica</name>
    <dbReference type="NCBI Taxonomy" id="161398"/>
    <lineage>
        <taxon>Bacteria</taxon>
        <taxon>Pseudomonadati</taxon>
        <taxon>Pseudomonadota</taxon>
        <taxon>Gammaproteobacteria</taxon>
        <taxon>Alteromonadales</taxon>
        <taxon>Pseudoalteromonadaceae</taxon>
        <taxon>Pseudoalteromonas</taxon>
    </lineage>
</organism>
<dbReference type="AlphaFoldDB" id="A0A5S3YXY3"/>
<protein>
    <submittedName>
        <fullName evidence="1">Uncharacterized protein</fullName>
    </submittedName>
</protein>
<evidence type="ECO:0000313" key="2">
    <source>
        <dbReference type="Proteomes" id="UP000307362"/>
    </source>
</evidence>
<name>A0A5S3YXY3_9GAMM</name>
<dbReference type="EMBL" id="PNCM01000008">
    <property type="protein sequence ID" value="TMP83178.1"/>
    <property type="molecule type" value="Genomic_DNA"/>
</dbReference>
<dbReference type="Proteomes" id="UP000307362">
    <property type="component" value="Unassembled WGS sequence"/>
</dbReference>
<reference evidence="2" key="2">
    <citation type="submission" date="2019-06" db="EMBL/GenBank/DDBJ databases">
        <title>Co-occurence of chitin degradation, pigmentation and bioactivity in marine Pseudoalteromonas.</title>
        <authorList>
            <person name="Sonnenschein E.C."/>
            <person name="Bech P.K."/>
        </authorList>
    </citation>
    <scope>NUCLEOTIDE SEQUENCE [LARGE SCALE GENOMIC DNA]</scope>
    <source>
        <strain evidence="2">S1189</strain>
    </source>
</reference>
<accession>A0A5S3YXY3</accession>
<dbReference type="OrthoDB" id="8401696at2"/>
<dbReference type="RefSeq" id="WP_138566384.1">
    <property type="nucleotide sequence ID" value="NZ_PNCM01000008.1"/>
</dbReference>
<sequence length="271" mass="31513">MSLYLNINFLPNSFPKAVELWELGDFGNGLIQFEQLAKLININKGTSIKVENFAKSQAKDIKKSSYFSTTHYEPSLQHSHQIKFMPLSDWHIDQLIIRGFDELIRAREIWMQQLIEHPYFLMARLMDQDFDEKQNNDSLQMSEIHDWPHEHLPKISNGKPAPLDEMIIDTRVNPGHWRFKQGYIEGVAAQMWLGDAFFDAVNLEKSALFDVPWLEATELDNGVVHIKAYDTEFNSDQGEQRAIQIKLRKLLFGQSLHTEDQTFTQLSEFGN</sequence>
<proteinExistence type="predicted"/>
<reference evidence="1 2" key="1">
    <citation type="submission" date="2017-12" db="EMBL/GenBank/DDBJ databases">
        <authorList>
            <person name="Paulsen S."/>
            <person name="Gram L.K."/>
        </authorList>
    </citation>
    <scope>NUCLEOTIDE SEQUENCE [LARGE SCALE GENOMIC DNA]</scope>
    <source>
        <strain evidence="1 2">S1189</strain>
    </source>
</reference>
<gene>
    <name evidence="1" type="ORF">CWB73_02970</name>
</gene>
<evidence type="ECO:0000313" key="1">
    <source>
        <dbReference type="EMBL" id="TMP83178.1"/>
    </source>
</evidence>